<feature type="non-terminal residue" evidence="1">
    <location>
        <position position="88"/>
    </location>
</feature>
<comment type="caution">
    <text evidence="1">The sequence shown here is derived from an EMBL/GenBank/DDBJ whole genome shotgun (WGS) entry which is preliminary data.</text>
</comment>
<reference evidence="1 2" key="1">
    <citation type="journal article" date="2023" name="Sci. Data">
        <title>Genome assembly of the Korean intertidal mud-creeper Batillaria attramentaria.</title>
        <authorList>
            <person name="Patra A.K."/>
            <person name="Ho P.T."/>
            <person name="Jun S."/>
            <person name="Lee S.J."/>
            <person name="Kim Y."/>
            <person name="Won Y.J."/>
        </authorList>
    </citation>
    <scope>NUCLEOTIDE SEQUENCE [LARGE SCALE GENOMIC DNA]</scope>
    <source>
        <strain evidence="1">Wonlab-2016</strain>
    </source>
</reference>
<accession>A0ABD0J700</accession>
<evidence type="ECO:0000313" key="2">
    <source>
        <dbReference type="Proteomes" id="UP001519460"/>
    </source>
</evidence>
<proteinExistence type="predicted"/>
<name>A0ABD0J700_9CAEN</name>
<gene>
    <name evidence="1" type="ORF">BaRGS_00038126</name>
</gene>
<dbReference type="EMBL" id="JACVVK020000600">
    <property type="protein sequence ID" value="KAK7463325.1"/>
    <property type="molecule type" value="Genomic_DNA"/>
</dbReference>
<dbReference type="AlphaFoldDB" id="A0ABD0J700"/>
<dbReference type="Proteomes" id="UP001519460">
    <property type="component" value="Unassembled WGS sequence"/>
</dbReference>
<protein>
    <submittedName>
        <fullName evidence="1">Uncharacterized protein</fullName>
    </submittedName>
</protein>
<organism evidence="1 2">
    <name type="scientific">Batillaria attramentaria</name>
    <dbReference type="NCBI Taxonomy" id="370345"/>
    <lineage>
        <taxon>Eukaryota</taxon>
        <taxon>Metazoa</taxon>
        <taxon>Spiralia</taxon>
        <taxon>Lophotrochozoa</taxon>
        <taxon>Mollusca</taxon>
        <taxon>Gastropoda</taxon>
        <taxon>Caenogastropoda</taxon>
        <taxon>Sorbeoconcha</taxon>
        <taxon>Cerithioidea</taxon>
        <taxon>Batillariidae</taxon>
        <taxon>Batillaria</taxon>
    </lineage>
</organism>
<sequence>MRSNPLPLQEKRAREVEWSSPAGVKGERRNLECLLSVKEILQKRRGQEVCGSTQMLNGIGGDTCPLATCNPYFSKSGNRDKERSPQYN</sequence>
<keyword evidence="2" id="KW-1185">Reference proteome</keyword>
<evidence type="ECO:0000313" key="1">
    <source>
        <dbReference type="EMBL" id="KAK7463325.1"/>
    </source>
</evidence>